<dbReference type="SMART" id="SM00255">
    <property type="entry name" value="TIR"/>
    <property type="match status" value="1"/>
</dbReference>
<feature type="domain" description="TIR" evidence="3">
    <location>
        <begin position="1034"/>
        <end position="1171"/>
    </location>
</feature>
<proteinExistence type="predicted"/>
<evidence type="ECO:0000313" key="4">
    <source>
        <dbReference type="EMBL" id="KAL3869819.1"/>
    </source>
</evidence>
<evidence type="ECO:0000256" key="2">
    <source>
        <dbReference type="SAM" id="MobiDB-lite"/>
    </source>
</evidence>
<dbReference type="PANTHER" id="PTHR16253">
    <property type="entry name" value="TETRATRICOPEPTIDE REPEAT PROTEIN 22"/>
    <property type="match status" value="1"/>
</dbReference>
<gene>
    <name evidence="4" type="ORF">ACJMK2_042452</name>
</gene>
<dbReference type="InterPro" id="IPR011990">
    <property type="entry name" value="TPR-like_helical_dom_sf"/>
</dbReference>
<name>A0ABD3W7G6_SINWO</name>
<dbReference type="Gene3D" id="1.25.40.10">
    <property type="entry name" value="Tetratricopeptide repeat domain"/>
    <property type="match status" value="2"/>
</dbReference>
<evidence type="ECO:0000256" key="1">
    <source>
        <dbReference type="PROSITE-ProRule" id="PRU00339"/>
    </source>
</evidence>
<feature type="compositionally biased region" description="Basic and acidic residues" evidence="2">
    <location>
        <begin position="554"/>
        <end position="570"/>
    </location>
</feature>
<keyword evidence="5" id="KW-1185">Reference proteome</keyword>
<dbReference type="InterPro" id="IPR019734">
    <property type="entry name" value="TPR_rpt"/>
</dbReference>
<dbReference type="PROSITE" id="PS50005">
    <property type="entry name" value="TPR"/>
    <property type="match status" value="1"/>
</dbReference>
<dbReference type="InterPro" id="IPR000157">
    <property type="entry name" value="TIR_dom"/>
</dbReference>
<feature type="repeat" description="TPR" evidence="1">
    <location>
        <begin position="433"/>
        <end position="466"/>
    </location>
</feature>
<accession>A0ABD3W7G6</accession>
<feature type="region of interest" description="Disordered" evidence="2">
    <location>
        <begin position="554"/>
        <end position="573"/>
    </location>
</feature>
<dbReference type="PANTHER" id="PTHR16253:SF0">
    <property type="entry name" value="TETRATRICOPEPTIDE REPEAT PROTEIN 22"/>
    <property type="match status" value="1"/>
</dbReference>
<dbReference type="PROSITE" id="PS50104">
    <property type="entry name" value="TIR"/>
    <property type="match status" value="1"/>
</dbReference>
<protein>
    <recommendedName>
        <fullName evidence="3">TIR domain-containing protein</fullName>
    </recommendedName>
</protein>
<sequence>MASKLSNEEHVRPGHLDLQLNASSVQGQYQISHNIAVMDKILRDFRCNDCRFNLEPFERCEICQYVVTCNAILNLKGAFFYYQKQYIEACKQFDQVLETDWKNQNALINLYHVYQKLGDWQKANEYFERYKSCIDDKKGEATFLGEQGFAILFDCHTKTNELERYRRSVTMFEESLQISEKLLGEEDKQDFEDQKRSDWELDLLQWKLWYAQSLQRMSNACRPAIDKGCIEHCYEEGLKTLQYIIKALKHSKHNHLISIAYTYLGIFMSKNKWNGLKKFSEKYDLQREFDDPYLCFVKALKIQRNTEALIRYALSLKFKDICRAIRCITEALEIDKSADGNWFAWSVSSDLHVYHVEKRKYVNGFELLKLAIEHGEKGASKNTTVNLSVTLGKAYHYLARDHTLDETEKRKLYLKSLEHFLHALQHLDGDKQDSVHISHGKCLFDMGQYRPALESFKRAVELGLDAGIKISYSFSSMMKCYMKVLEKESNEQEKCHLLEIISYWLDVGVTKEDLVKQCNTQKKSTTSMDQRNSFMSQEKQRERSRSFTSVVDIPSKRNRGDHMGMPDEYKGSPVNKATVNFEISDDQTGPVGSLNRNIENRLSHDQIDGNNCMKSEKVGFYGKLQRQRSRSETLYTFDDGKELGHNVTSDTTLCENTDQQDYMVTVVVSECKNDVKEKCPDNNIKYTVDNDSIQRNDCPCRKKLMDEKMSCESQKEFSDWQTISPTALLQVIKFLISKKKDKVDKLLSWCLSSEKLKSFQHIVLDIFLLIVPLKNRALIENCLKHLYDQSHLSTPERNKDKMDIENLSPYHMDEYHRYWYIDEISKRLIEIQCKRCKDSKLWKEDCGHGLNHVALYCMIATYCPSLAVEIAAHLMTRDVRFAQVLLEAFQKKCISYASYDENCIPGDRYDIDEFIEQHVMTCIFDLHYQACWLRTDRILVQRLLNHERLYRNGRHTQYQRALNRCLSVREDREDALYQLIRISTFDEDSHMKLVEWQNKRDTIYFNYCEAESGSIHSAKTYVKNKPPKRRFPKYEYDFLVINSDEDSDWVRFELLPTLEERYGFKGCFKMRDFMPGTTVLKEFENKVKESSKVILVLTEKFKNDDLCSFQMHSALMKKLFVGSGKIIPLVAGSGDKQAIYKNIIPEELQHIVCFFVNRFDWERLVRAIEDE</sequence>
<comment type="caution">
    <text evidence="4">The sequence shown here is derived from an EMBL/GenBank/DDBJ whole genome shotgun (WGS) entry which is preliminary data.</text>
</comment>
<dbReference type="AlphaFoldDB" id="A0ABD3W7G6"/>
<feature type="region of interest" description="Disordered" evidence="2">
    <location>
        <begin position="521"/>
        <end position="549"/>
    </location>
</feature>
<feature type="compositionally biased region" description="Polar residues" evidence="2">
    <location>
        <begin position="521"/>
        <end position="537"/>
    </location>
</feature>
<keyword evidence="1" id="KW-0802">TPR repeat</keyword>
<dbReference type="SUPFAM" id="SSF48452">
    <property type="entry name" value="TPR-like"/>
    <property type="match status" value="1"/>
</dbReference>
<dbReference type="Pfam" id="PF01582">
    <property type="entry name" value="TIR"/>
    <property type="match status" value="1"/>
</dbReference>
<dbReference type="InterPro" id="IPR035897">
    <property type="entry name" value="Toll_tir_struct_dom_sf"/>
</dbReference>
<dbReference type="Gene3D" id="3.40.50.10140">
    <property type="entry name" value="Toll/interleukin-1 receptor homology (TIR) domain"/>
    <property type="match status" value="1"/>
</dbReference>
<dbReference type="InterPro" id="IPR042342">
    <property type="entry name" value="TTC22"/>
</dbReference>
<dbReference type="EMBL" id="JBJQND010000008">
    <property type="protein sequence ID" value="KAL3869819.1"/>
    <property type="molecule type" value="Genomic_DNA"/>
</dbReference>
<evidence type="ECO:0000259" key="3">
    <source>
        <dbReference type="PROSITE" id="PS50104"/>
    </source>
</evidence>
<evidence type="ECO:0000313" key="5">
    <source>
        <dbReference type="Proteomes" id="UP001634394"/>
    </source>
</evidence>
<reference evidence="4 5" key="1">
    <citation type="submission" date="2024-11" db="EMBL/GenBank/DDBJ databases">
        <title>Chromosome-level genome assembly of the freshwater bivalve Anodonta woodiana.</title>
        <authorList>
            <person name="Chen X."/>
        </authorList>
    </citation>
    <scope>NUCLEOTIDE SEQUENCE [LARGE SCALE GENOMIC DNA]</scope>
    <source>
        <strain evidence="4">MN2024</strain>
        <tissue evidence="4">Gills</tissue>
    </source>
</reference>
<dbReference type="SUPFAM" id="SSF52200">
    <property type="entry name" value="Toll/Interleukin receptor TIR domain"/>
    <property type="match status" value="1"/>
</dbReference>
<dbReference type="Proteomes" id="UP001634394">
    <property type="component" value="Unassembled WGS sequence"/>
</dbReference>
<organism evidence="4 5">
    <name type="scientific">Sinanodonta woodiana</name>
    <name type="common">Chinese pond mussel</name>
    <name type="synonym">Anodonta woodiana</name>
    <dbReference type="NCBI Taxonomy" id="1069815"/>
    <lineage>
        <taxon>Eukaryota</taxon>
        <taxon>Metazoa</taxon>
        <taxon>Spiralia</taxon>
        <taxon>Lophotrochozoa</taxon>
        <taxon>Mollusca</taxon>
        <taxon>Bivalvia</taxon>
        <taxon>Autobranchia</taxon>
        <taxon>Heteroconchia</taxon>
        <taxon>Palaeoheterodonta</taxon>
        <taxon>Unionida</taxon>
        <taxon>Unionoidea</taxon>
        <taxon>Unionidae</taxon>
        <taxon>Unioninae</taxon>
        <taxon>Sinanodonta</taxon>
    </lineage>
</organism>